<evidence type="ECO:0000313" key="2">
    <source>
        <dbReference type="EMBL" id="AJK46706.1"/>
    </source>
</evidence>
<dbReference type="Proteomes" id="UP000031838">
    <property type="component" value="Chromosome 1"/>
</dbReference>
<dbReference type="HOGENOM" id="CLU_058409_0_0_4"/>
<protein>
    <submittedName>
        <fullName evidence="2">Putative acyl-CoA dehydrogenase-like protein</fullName>
    </submittedName>
</protein>
<evidence type="ECO:0000256" key="1">
    <source>
        <dbReference type="SAM" id="MobiDB-lite"/>
    </source>
</evidence>
<dbReference type="GO" id="GO:0016627">
    <property type="term" value="F:oxidoreductase activity, acting on the CH-CH group of donors"/>
    <property type="evidence" value="ECO:0007669"/>
    <property type="project" value="InterPro"/>
</dbReference>
<dbReference type="SUPFAM" id="SSF56645">
    <property type="entry name" value="Acyl-CoA dehydrogenase NM domain-like"/>
    <property type="match status" value="1"/>
</dbReference>
<dbReference type="AlphaFoldDB" id="A0A0B6S393"/>
<gene>
    <name evidence="2" type="ORF">BGL_1c22020</name>
</gene>
<keyword evidence="3" id="KW-1185">Reference proteome</keyword>
<dbReference type="InterPro" id="IPR009100">
    <property type="entry name" value="AcylCoA_DH/oxidase_NM_dom_sf"/>
</dbReference>
<organism evidence="2 3">
    <name type="scientific">Burkholderia plantarii</name>
    <dbReference type="NCBI Taxonomy" id="41899"/>
    <lineage>
        <taxon>Bacteria</taxon>
        <taxon>Pseudomonadati</taxon>
        <taxon>Pseudomonadota</taxon>
        <taxon>Betaproteobacteria</taxon>
        <taxon>Burkholderiales</taxon>
        <taxon>Burkholderiaceae</taxon>
        <taxon>Burkholderia</taxon>
    </lineage>
</organism>
<dbReference type="KEGG" id="bgp:BGL_1c22020"/>
<evidence type="ECO:0000313" key="3">
    <source>
        <dbReference type="Proteomes" id="UP000031838"/>
    </source>
</evidence>
<sequence>MAVGADASETARNLLATGSSGAPGHHEQPPFTAPLRGIGNSLHSLVDEEPAMTPTTPERPPASGPRSTQRQAPGAVPPEARMPAAHAVHPDALLDGLTLPLDDTSLAVAARRVAAACPSLPRPGGGHTLARWRFLAELAALDLSLVKIYEAHADARAILDELGTEPAPDAGLLAVWAARAPRDELRVVAHDLAHDLAPATRPEGRYVRLTGSKPWCSGARFVDAALVTCIGADGRDELALVSMRQPGVTISERGWEALGMRATQSVEIDLVNARARLVGASGAYLERPGFWHGGAGIAACWYGAAAALAARLRDAAARRDDPHLRAHLGAADVALSAARALLREASQQVDADPRANAMALALRVRGAVEAAAEVVLRAAAHGLGAGPLCRDRWFAQMAADLPVFLRQSHAERDLAALGAAVADAPAPWRL</sequence>
<dbReference type="EMBL" id="CP002580">
    <property type="protein sequence ID" value="AJK46706.1"/>
    <property type="molecule type" value="Genomic_DNA"/>
</dbReference>
<dbReference type="InterPro" id="IPR046373">
    <property type="entry name" value="Acyl-CoA_Oxase/DH_mid-dom_sf"/>
</dbReference>
<name>A0A0B6S393_BURPL</name>
<dbReference type="Gene3D" id="2.40.110.10">
    <property type="entry name" value="Butyryl-CoA Dehydrogenase, subunit A, domain 2"/>
    <property type="match status" value="1"/>
</dbReference>
<reference evidence="2 3" key="2">
    <citation type="journal article" date="2016" name="Appl. Microbiol. Biotechnol.">
        <title>Mutations improving production and secretion of extracellular lipase by Burkholderia glumae PG1.</title>
        <authorList>
            <person name="Knapp A."/>
            <person name="Voget S."/>
            <person name="Gao R."/>
            <person name="Zaburannyi N."/>
            <person name="Krysciak D."/>
            <person name="Breuer M."/>
            <person name="Hauer B."/>
            <person name="Streit W.R."/>
            <person name="Muller R."/>
            <person name="Daniel R."/>
            <person name="Jaeger K.E."/>
        </authorList>
    </citation>
    <scope>NUCLEOTIDE SEQUENCE [LARGE SCALE GENOMIC DNA]</scope>
    <source>
        <strain evidence="2 3">PG1</strain>
    </source>
</reference>
<feature type="region of interest" description="Disordered" evidence="1">
    <location>
        <begin position="1"/>
        <end position="78"/>
    </location>
</feature>
<reference evidence="3" key="1">
    <citation type="submission" date="2011-03" db="EMBL/GenBank/DDBJ databases">
        <authorList>
            <person name="Voget S."/>
            <person name="Streit W.R."/>
            <person name="Jaeger K.E."/>
            <person name="Daniel R."/>
        </authorList>
    </citation>
    <scope>NUCLEOTIDE SEQUENCE [LARGE SCALE GENOMIC DNA]</scope>
    <source>
        <strain evidence="3">PG1</strain>
    </source>
</reference>
<accession>A0A0B6S393</accession>
<proteinExistence type="predicted"/>